<evidence type="ECO:0000313" key="2">
    <source>
        <dbReference type="Proteomes" id="UP000007800"/>
    </source>
</evidence>
<dbReference type="EMBL" id="GG670562">
    <property type="protein sequence ID" value="EER20564.1"/>
    <property type="molecule type" value="Genomic_DNA"/>
</dbReference>
<dbReference type="Proteomes" id="UP000007800">
    <property type="component" value="Unassembled WGS sequence"/>
</dbReference>
<protein>
    <submittedName>
        <fullName evidence="1">Uncharacterized protein</fullName>
    </submittedName>
</protein>
<sequence length="119" mass="13551">MHQREPRYRYRVTFNGECFVSDSVNPEGLPLAVVLEKTASVWSELTDRTAAILCYDKVGKSWKVTKETSMVALFDCFAEEIVRSSTGDTVFILKLAVLLEDTILTHINSILTRYVVHHK</sequence>
<organism evidence="2">
    <name type="scientific">Perkinsus marinus (strain ATCC 50983 / TXsc)</name>
    <dbReference type="NCBI Taxonomy" id="423536"/>
    <lineage>
        <taxon>Eukaryota</taxon>
        <taxon>Sar</taxon>
        <taxon>Alveolata</taxon>
        <taxon>Perkinsozoa</taxon>
        <taxon>Perkinsea</taxon>
        <taxon>Perkinsida</taxon>
        <taxon>Perkinsidae</taxon>
        <taxon>Perkinsus</taxon>
    </lineage>
</organism>
<dbReference type="OrthoDB" id="10352976at2759"/>
<dbReference type="RefSeq" id="XP_002788768.1">
    <property type="nucleotide sequence ID" value="XM_002788722.1"/>
</dbReference>
<keyword evidence="2" id="KW-1185">Reference proteome</keyword>
<gene>
    <name evidence="1" type="ORF">Pmar_PMAR010311</name>
</gene>
<dbReference type="GeneID" id="9054112"/>
<evidence type="ECO:0000313" key="1">
    <source>
        <dbReference type="EMBL" id="EER20564.1"/>
    </source>
</evidence>
<proteinExistence type="predicted"/>
<dbReference type="AlphaFoldDB" id="C5K5E2"/>
<reference evidence="1 2" key="1">
    <citation type="submission" date="2008-07" db="EMBL/GenBank/DDBJ databases">
        <authorList>
            <person name="El-Sayed N."/>
            <person name="Caler E."/>
            <person name="Inman J."/>
            <person name="Amedeo P."/>
            <person name="Hass B."/>
            <person name="Wortman J."/>
        </authorList>
    </citation>
    <scope>NUCLEOTIDE SEQUENCE [LARGE SCALE GENOMIC DNA]</scope>
    <source>
        <strain evidence="2">ATCC 50983 / TXsc</strain>
    </source>
</reference>
<dbReference type="InParanoid" id="C5K5E2"/>
<name>C5K5E2_PERM5</name>
<accession>C5K5E2</accession>